<name>A0A1Y4QGV6_9FIRM</name>
<accession>A0A1Y4QGV6</accession>
<keyword evidence="1" id="KW-0540">Nuclease</keyword>
<organism evidence="4 5">
    <name type="scientific">Thomasclavelia spiroformis</name>
    <dbReference type="NCBI Taxonomy" id="29348"/>
    <lineage>
        <taxon>Bacteria</taxon>
        <taxon>Bacillati</taxon>
        <taxon>Bacillota</taxon>
        <taxon>Erysipelotrichia</taxon>
        <taxon>Erysipelotrichales</taxon>
        <taxon>Coprobacillaceae</taxon>
        <taxon>Thomasclavelia</taxon>
    </lineage>
</organism>
<dbReference type="InterPro" id="IPR037057">
    <property type="entry name" value="DNA_rep_MutH/T2_RE_sf"/>
</dbReference>
<dbReference type="GO" id="GO:0016787">
    <property type="term" value="F:hydrolase activity"/>
    <property type="evidence" value="ECO:0007669"/>
    <property type="project" value="UniProtKB-KW"/>
</dbReference>
<sequence>MIKQFDVFVIEYIKSDESEIINKINYIKNFSFESYKEDAKKVFKKTLDAFYKGDELLFPKASENISFHIRPKAKNNMDTFEFTNGEQITKRTFWANKSIVDEIINKKLLQTDEL</sequence>
<evidence type="ECO:0000256" key="2">
    <source>
        <dbReference type="ARBA" id="ARBA00022759"/>
    </source>
</evidence>
<dbReference type="Gene3D" id="3.40.600.10">
    <property type="entry name" value="DNA mismatch repair MutH/Restriction endonuclease, type II"/>
    <property type="match status" value="1"/>
</dbReference>
<evidence type="ECO:0000256" key="3">
    <source>
        <dbReference type="ARBA" id="ARBA00022801"/>
    </source>
</evidence>
<protein>
    <submittedName>
        <fullName evidence="4">Uncharacterized protein</fullName>
    </submittedName>
</protein>
<proteinExistence type="predicted"/>
<gene>
    <name evidence="4" type="ORF">B5E91_09795</name>
</gene>
<evidence type="ECO:0000313" key="5">
    <source>
        <dbReference type="Proteomes" id="UP000196258"/>
    </source>
</evidence>
<reference evidence="5" key="1">
    <citation type="submission" date="2017-04" db="EMBL/GenBank/DDBJ databases">
        <title>Function of individual gut microbiota members based on whole genome sequencing of pure cultures obtained from chicken caecum.</title>
        <authorList>
            <person name="Medvecky M."/>
            <person name="Cejkova D."/>
            <person name="Polansky O."/>
            <person name="Karasova D."/>
            <person name="Kubasova T."/>
            <person name="Cizek A."/>
            <person name="Rychlik I."/>
        </authorList>
    </citation>
    <scope>NUCLEOTIDE SEQUENCE [LARGE SCALE GENOMIC DNA]</scope>
    <source>
        <strain evidence="5">An149</strain>
    </source>
</reference>
<dbReference type="GO" id="GO:0003677">
    <property type="term" value="F:DNA binding"/>
    <property type="evidence" value="ECO:0007669"/>
    <property type="project" value="InterPro"/>
</dbReference>
<dbReference type="GO" id="GO:0004519">
    <property type="term" value="F:endonuclease activity"/>
    <property type="evidence" value="ECO:0007669"/>
    <property type="project" value="UniProtKB-KW"/>
</dbReference>
<dbReference type="EMBL" id="NFLB01000011">
    <property type="protein sequence ID" value="OUQ04518.1"/>
    <property type="molecule type" value="Genomic_DNA"/>
</dbReference>
<dbReference type="AlphaFoldDB" id="A0A1Y4QGV6"/>
<comment type="caution">
    <text evidence="4">The sequence shown here is derived from an EMBL/GenBank/DDBJ whole genome shotgun (WGS) entry which is preliminary data.</text>
</comment>
<keyword evidence="2" id="KW-0255">Endonuclease</keyword>
<evidence type="ECO:0000256" key="1">
    <source>
        <dbReference type="ARBA" id="ARBA00022722"/>
    </source>
</evidence>
<dbReference type="Proteomes" id="UP000196258">
    <property type="component" value="Unassembled WGS sequence"/>
</dbReference>
<keyword evidence="3" id="KW-0378">Hydrolase</keyword>
<evidence type="ECO:0000313" key="4">
    <source>
        <dbReference type="EMBL" id="OUQ04518.1"/>
    </source>
</evidence>